<dbReference type="Pfam" id="PF12263">
    <property type="entry name" value="DUF3611"/>
    <property type="match status" value="1"/>
</dbReference>
<protein>
    <submittedName>
        <fullName evidence="2">Uncharacterized protein</fullName>
    </submittedName>
</protein>
<dbReference type="AlphaFoldDB" id="A0A9W7LE89"/>
<proteinExistence type="predicted"/>
<gene>
    <name evidence="2" type="ORF">TrCOL_g1219</name>
</gene>
<sequence length="137" mass="14837">MWGYARMSRRLLKLAPPSDYPSTEEARDKYTLSRSLEMINRASKIGITMAIIGLLITVVGGEQIVGSLTAKALMHQNYLTSSGTATAAIATQAVSVVDLLTIQANMNTLAGLIWGAVVGMLIKWRQGGRCERALEKL</sequence>
<dbReference type="OrthoDB" id="5900at2759"/>
<keyword evidence="1" id="KW-0472">Membrane</keyword>
<evidence type="ECO:0000313" key="2">
    <source>
        <dbReference type="EMBL" id="GMI46422.1"/>
    </source>
</evidence>
<keyword evidence="1" id="KW-1133">Transmembrane helix</keyword>
<keyword evidence="3" id="KW-1185">Reference proteome</keyword>
<dbReference type="InterPro" id="IPR022051">
    <property type="entry name" value="DUF3611"/>
</dbReference>
<keyword evidence="1" id="KW-0812">Transmembrane</keyword>
<feature type="transmembrane region" description="Helical" evidence="1">
    <location>
        <begin position="104"/>
        <end position="122"/>
    </location>
</feature>
<comment type="caution">
    <text evidence="2">The sequence shown here is derived from an EMBL/GenBank/DDBJ whole genome shotgun (WGS) entry which is preliminary data.</text>
</comment>
<feature type="transmembrane region" description="Helical" evidence="1">
    <location>
        <begin position="45"/>
        <end position="65"/>
    </location>
</feature>
<dbReference type="EMBL" id="BRYA01000297">
    <property type="protein sequence ID" value="GMI46422.1"/>
    <property type="molecule type" value="Genomic_DNA"/>
</dbReference>
<name>A0A9W7LE89_9STRA</name>
<accession>A0A9W7LE89</accession>
<evidence type="ECO:0000256" key="1">
    <source>
        <dbReference type="SAM" id="Phobius"/>
    </source>
</evidence>
<evidence type="ECO:0000313" key="3">
    <source>
        <dbReference type="Proteomes" id="UP001165065"/>
    </source>
</evidence>
<organism evidence="2 3">
    <name type="scientific">Triparma columacea</name>
    <dbReference type="NCBI Taxonomy" id="722753"/>
    <lineage>
        <taxon>Eukaryota</taxon>
        <taxon>Sar</taxon>
        <taxon>Stramenopiles</taxon>
        <taxon>Ochrophyta</taxon>
        <taxon>Bolidophyceae</taxon>
        <taxon>Parmales</taxon>
        <taxon>Triparmaceae</taxon>
        <taxon>Triparma</taxon>
    </lineage>
</organism>
<reference evidence="3" key="1">
    <citation type="journal article" date="2023" name="Commun. Biol.">
        <title>Genome analysis of Parmales, the sister group of diatoms, reveals the evolutionary specialization of diatoms from phago-mixotrophs to photoautotrophs.</title>
        <authorList>
            <person name="Ban H."/>
            <person name="Sato S."/>
            <person name="Yoshikawa S."/>
            <person name="Yamada K."/>
            <person name="Nakamura Y."/>
            <person name="Ichinomiya M."/>
            <person name="Sato N."/>
            <person name="Blanc-Mathieu R."/>
            <person name="Endo H."/>
            <person name="Kuwata A."/>
            <person name="Ogata H."/>
        </authorList>
    </citation>
    <scope>NUCLEOTIDE SEQUENCE [LARGE SCALE GENOMIC DNA]</scope>
</reference>
<dbReference type="Proteomes" id="UP001165065">
    <property type="component" value="Unassembled WGS sequence"/>
</dbReference>